<keyword evidence="7 9" id="KW-1133">Transmembrane helix</keyword>
<evidence type="ECO:0000256" key="8">
    <source>
        <dbReference type="ARBA" id="ARBA00023136"/>
    </source>
</evidence>
<feature type="transmembrane region" description="Helical" evidence="9">
    <location>
        <begin position="368"/>
        <end position="388"/>
    </location>
</feature>
<dbReference type="GO" id="GO:0005315">
    <property type="term" value="F:phosphate transmembrane transporter activity"/>
    <property type="evidence" value="ECO:0007669"/>
    <property type="project" value="InterPro"/>
</dbReference>
<dbReference type="Pfam" id="PF00528">
    <property type="entry name" value="BPD_transp_1"/>
    <property type="match status" value="1"/>
</dbReference>
<evidence type="ECO:0000259" key="10">
    <source>
        <dbReference type="PROSITE" id="PS50928"/>
    </source>
</evidence>
<proteinExistence type="inferred from homology"/>
<feature type="transmembrane region" description="Helical" evidence="9">
    <location>
        <begin position="245"/>
        <end position="273"/>
    </location>
</feature>
<gene>
    <name evidence="11" type="ORF">AVDCRST_MAG64-535</name>
</gene>
<protein>
    <recommendedName>
        <fullName evidence="3 9">Phosphate transport system permease protein PstA</fullName>
    </recommendedName>
</protein>
<evidence type="ECO:0000256" key="4">
    <source>
        <dbReference type="ARBA" id="ARBA00022448"/>
    </source>
</evidence>
<evidence type="ECO:0000256" key="7">
    <source>
        <dbReference type="ARBA" id="ARBA00022989"/>
    </source>
</evidence>
<evidence type="ECO:0000256" key="6">
    <source>
        <dbReference type="ARBA" id="ARBA00022692"/>
    </source>
</evidence>
<evidence type="ECO:0000256" key="3">
    <source>
        <dbReference type="ARBA" id="ARBA00016864"/>
    </source>
</evidence>
<keyword evidence="4" id="KW-0813">Transport</keyword>
<dbReference type="GO" id="GO:0005886">
    <property type="term" value="C:plasma membrane"/>
    <property type="evidence" value="ECO:0007669"/>
    <property type="project" value="UniProtKB-SubCell"/>
</dbReference>
<dbReference type="PANTHER" id="PTHR43470:SF5">
    <property type="entry name" value="PHOSPHATE TRANSPORT SYSTEM PERMEASE PROTEIN PSTA"/>
    <property type="match status" value="1"/>
</dbReference>
<comment type="similarity">
    <text evidence="2 9">Belongs to the binding-protein-dependent transport system permease family. CysTW subfamily.</text>
</comment>
<feature type="transmembrane region" description="Helical" evidence="9">
    <location>
        <begin position="317"/>
        <end position="337"/>
    </location>
</feature>
<feature type="domain" description="ABC transmembrane type-1" evidence="10">
    <location>
        <begin position="248"/>
        <end position="464"/>
    </location>
</feature>
<dbReference type="PROSITE" id="PS50928">
    <property type="entry name" value="ABC_TM1"/>
    <property type="match status" value="1"/>
</dbReference>
<accession>A0A6J4N6N4</accession>
<keyword evidence="5 9" id="KW-1003">Cell membrane</keyword>
<dbReference type="SUPFAM" id="SSF161098">
    <property type="entry name" value="MetI-like"/>
    <property type="match status" value="1"/>
</dbReference>
<dbReference type="CDD" id="cd06261">
    <property type="entry name" value="TM_PBP2"/>
    <property type="match status" value="1"/>
</dbReference>
<name>A0A6J4N6N4_9BACT</name>
<evidence type="ECO:0000256" key="9">
    <source>
        <dbReference type="RuleBase" id="RU363043"/>
    </source>
</evidence>
<feature type="transmembrane region" description="Helical" evidence="9">
    <location>
        <begin position="285"/>
        <end position="311"/>
    </location>
</feature>
<dbReference type="InterPro" id="IPR005672">
    <property type="entry name" value="Phosphate_PstA"/>
</dbReference>
<dbReference type="AlphaFoldDB" id="A0A6J4N6N4"/>
<evidence type="ECO:0000256" key="1">
    <source>
        <dbReference type="ARBA" id="ARBA00004651"/>
    </source>
</evidence>
<feature type="transmembrane region" description="Helical" evidence="9">
    <location>
        <begin position="32"/>
        <end position="53"/>
    </location>
</feature>
<evidence type="ECO:0000256" key="5">
    <source>
        <dbReference type="ARBA" id="ARBA00022475"/>
    </source>
</evidence>
<dbReference type="InterPro" id="IPR000515">
    <property type="entry name" value="MetI-like"/>
</dbReference>
<keyword evidence="8 9" id="KW-0472">Membrane</keyword>
<comment type="subcellular location">
    <subcellularLocation>
        <location evidence="1 9">Cell membrane</location>
        <topology evidence="1 9">Multi-pass membrane protein</topology>
    </subcellularLocation>
</comment>
<dbReference type="Gene3D" id="1.10.3720.10">
    <property type="entry name" value="MetI-like"/>
    <property type="match status" value="1"/>
</dbReference>
<dbReference type="PANTHER" id="PTHR43470">
    <property type="entry name" value="PHOSPHATE TRANSPORT SYSTEM PERMEASE PROTEIN PSTA-RELATED"/>
    <property type="match status" value="1"/>
</dbReference>
<keyword evidence="6 9" id="KW-0812">Transmembrane</keyword>
<dbReference type="NCBIfam" id="TIGR00974">
    <property type="entry name" value="3a0107s02c"/>
    <property type="match status" value="1"/>
</dbReference>
<evidence type="ECO:0000313" key="11">
    <source>
        <dbReference type="EMBL" id="CAA9379427.1"/>
    </source>
</evidence>
<sequence>MQTETNDNQAAGGRSPKYDIARVVARGKRLDLFFGILGAVLIFLSLGILMILVGDLFIDGAGKVAHTHEVKEDGRAPGVRDLIGVLKREKRGEADAYVLVPDPIPTDFAKVPAEAASLVGKRVLVTGLMPEPGEGAMEVEQVKAAPPAGEPVGRLGRNEWAATLQEKTSTVKGRKLQYAVALEPIEVDVTAAGKDVGPLVGQRVAVEGRRARGAAVFAAEDVARLKAQTFVTSMPSRTAHRAGIYSAWVGSIVVMIVTICTALPLGVAAGIYLEEYARKNWFTALIEINIANLAGVPSIIWGLMGLGLFVYKFHLGLSVLTAGLTLGLLVLPIVIIATRESIRAIPSTIRDASLALGATKWQTTRHHVLPYSFGGILTGTIVALSRAIGETAPLITIGALTYVTFLPAETWKGWLTFGWLRAPFTVLPIQMFNWLSRPDREFHRNAAAAGALLIVMTLGMNAIAIVLRYRLRRKIKW</sequence>
<feature type="transmembrane region" description="Helical" evidence="9">
    <location>
        <begin position="447"/>
        <end position="467"/>
    </location>
</feature>
<dbReference type="InterPro" id="IPR035906">
    <property type="entry name" value="MetI-like_sf"/>
</dbReference>
<dbReference type="GO" id="GO:0035435">
    <property type="term" value="P:phosphate ion transmembrane transport"/>
    <property type="evidence" value="ECO:0007669"/>
    <property type="project" value="InterPro"/>
</dbReference>
<organism evidence="11">
    <name type="scientific">uncultured Phycisphaerae bacterium</name>
    <dbReference type="NCBI Taxonomy" id="904963"/>
    <lineage>
        <taxon>Bacteria</taxon>
        <taxon>Pseudomonadati</taxon>
        <taxon>Planctomycetota</taxon>
        <taxon>Phycisphaerae</taxon>
        <taxon>environmental samples</taxon>
    </lineage>
</organism>
<dbReference type="EMBL" id="CADCUQ010000143">
    <property type="protein sequence ID" value="CAA9379427.1"/>
    <property type="molecule type" value="Genomic_DNA"/>
</dbReference>
<reference evidence="11" key="1">
    <citation type="submission" date="2020-02" db="EMBL/GenBank/DDBJ databases">
        <authorList>
            <person name="Meier V. D."/>
        </authorList>
    </citation>
    <scope>NUCLEOTIDE SEQUENCE</scope>
    <source>
        <strain evidence="11">AVDCRST_MAG64</strain>
    </source>
</reference>
<evidence type="ECO:0000256" key="2">
    <source>
        <dbReference type="ARBA" id="ARBA00007069"/>
    </source>
</evidence>